<evidence type="ECO:0000259" key="6">
    <source>
        <dbReference type="PROSITE" id="PS50089"/>
    </source>
</evidence>
<sequence>MGQIVETRVQSQLLIRTTRAVNYQFTIHNLRSRNRLAAHKVQKSFEASRFQVYARVLVEGIAAGITRADPSILSAMVNMDGAMECIARVCRAIVTACDTITAAALLVRESAEALRVAAEAARNEPTPTPDMRPPADRDGAAATSDDRSECVICMEPYEAGGDRCRVLPACGHMFHRRCLRTWLRTSSTCPLCRASTEPAPAHVRRATPV</sequence>
<dbReference type="Gramene" id="TraesROB_scaffold_036830_01G000200.1">
    <property type="protein sequence ID" value="TraesROB_scaffold_036830_01G000200.1"/>
    <property type="gene ID" value="TraesROB_scaffold_036830_01G000200"/>
</dbReference>
<dbReference type="InterPro" id="IPR052788">
    <property type="entry name" value="RING-type_E3_ligase_ATL"/>
</dbReference>
<dbReference type="OrthoDB" id="8062037at2759"/>
<evidence type="ECO:0000256" key="1">
    <source>
        <dbReference type="ARBA" id="ARBA00022723"/>
    </source>
</evidence>
<name>A0A3B6KGW9_WHEAT</name>
<reference evidence="7" key="2">
    <citation type="submission" date="2018-10" db="UniProtKB">
        <authorList>
            <consortium name="EnsemblPlants"/>
        </authorList>
    </citation>
    <scope>IDENTIFICATION</scope>
</reference>
<keyword evidence="2 4" id="KW-0863">Zinc-finger</keyword>
<dbReference type="SMR" id="A0A3B6KGW9"/>
<dbReference type="SMART" id="SM00744">
    <property type="entry name" value="RINGv"/>
    <property type="match status" value="1"/>
</dbReference>
<feature type="compositionally biased region" description="Basic and acidic residues" evidence="5">
    <location>
        <begin position="133"/>
        <end position="143"/>
    </location>
</feature>
<dbReference type="SMART" id="SM00184">
    <property type="entry name" value="RING"/>
    <property type="match status" value="1"/>
</dbReference>
<keyword evidence="1" id="KW-0479">Metal-binding</keyword>
<dbReference type="Gramene" id="TraesWEE_scaffold_024068_01G000100.1">
    <property type="protein sequence ID" value="TraesWEE_scaffold_024068_01G000100.1"/>
    <property type="gene ID" value="TraesWEE_scaffold_024068_01G000100"/>
</dbReference>
<evidence type="ECO:0000313" key="8">
    <source>
        <dbReference type="Proteomes" id="UP000019116"/>
    </source>
</evidence>
<evidence type="ECO:0000313" key="7">
    <source>
        <dbReference type="EnsemblPlants" id="TraesCS5A02G147800.1.cds1"/>
    </source>
</evidence>
<dbReference type="Pfam" id="PF13639">
    <property type="entry name" value="zf-RING_2"/>
    <property type="match status" value="1"/>
</dbReference>
<evidence type="ECO:0000256" key="5">
    <source>
        <dbReference type="SAM" id="MobiDB-lite"/>
    </source>
</evidence>
<keyword evidence="3" id="KW-0862">Zinc</keyword>
<feature type="region of interest" description="Disordered" evidence="5">
    <location>
        <begin position="118"/>
        <end position="143"/>
    </location>
</feature>
<dbReference type="Gramene" id="TraesCLE_scaffold_015938_01G000200.1">
    <property type="protein sequence ID" value="TraesCLE_scaffold_015938_01G000200.1"/>
    <property type="gene ID" value="TraesCLE_scaffold_015938_01G000200"/>
</dbReference>
<dbReference type="GO" id="GO:0008270">
    <property type="term" value="F:zinc ion binding"/>
    <property type="evidence" value="ECO:0007669"/>
    <property type="project" value="UniProtKB-KW"/>
</dbReference>
<reference evidence="7" key="1">
    <citation type="submission" date="2018-08" db="EMBL/GenBank/DDBJ databases">
        <authorList>
            <person name="Rossello M."/>
        </authorList>
    </citation>
    <scope>NUCLEOTIDE SEQUENCE [LARGE SCALE GENOMIC DNA]</scope>
    <source>
        <strain evidence="7">cv. Chinese Spring</strain>
    </source>
</reference>
<evidence type="ECO:0000256" key="2">
    <source>
        <dbReference type="ARBA" id="ARBA00022771"/>
    </source>
</evidence>
<dbReference type="EnsemblPlants" id="TraesCS5A02G147800.1">
    <property type="protein sequence ID" value="TraesCS5A02G147800.1.cds1"/>
    <property type="gene ID" value="TraesCS5A02G147800"/>
</dbReference>
<keyword evidence="8" id="KW-1185">Reference proteome</keyword>
<dbReference type="InterPro" id="IPR001841">
    <property type="entry name" value="Znf_RING"/>
</dbReference>
<dbReference type="InterPro" id="IPR011016">
    <property type="entry name" value="Znf_RING-CH"/>
</dbReference>
<dbReference type="PROSITE" id="PS50089">
    <property type="entry name" value="ZF_RING_2"/>
    <property type="match status" value="1"/>
</dbReference>
<dbReference type="PANTHER" id="PTHR45798">
    <property type="entry name" value="RING-H2 FINGER PROTEIN ATL61-RELATED-RELATED"/>
    <property type="match status" value="1"/>
</dbReference>
<evidence type="ECO:0000256" key="3">
    <source>
        <dbReference type="ARBA" id="ARBA00022833"/>
    </source>
</evidence>
<dbReference type="Gramene" id="TraesCS5A02G147800.1">
    <property type="protein sequence ID" value="TraesCS5A02G147800.1.cds1"/>
    <property type="gene ID" value="TraesCS5A02G147800"/>
</dbReference>
<dbReference type="SUPFAM" id="SSF57850">
    <property type="entry name" value="RING/U-box"/>
    <property type="match status" value="1"/>
</dbReference>
<dbReference type="InterPro" id="IPR013083">
    <property type="entry name" value="Znf_RING/FYVE/PHD"/>
</dbReference>
<dbReference type="Proteomes" id="UP000019116">
    <property type="component" value="Chromosome 5A"/>
</dbReference>
<protein>
    <recommendedName>
        <fullName evidence="6">RING-type domain-containing protein</fullName>
    </recommendedName>
</protein>
<feature type="domain" description="RING-type" evidence="6">
    <location>
        <begin position="150"/>
        <end position="193"/>
    </location>
</feature>
<proteinExistence type="predicted"/>
<dbReference type="Gramene" id="TraesCAD_scaffold_009035_01G000100.1">
    <property type="protein sequence ID" value="TraesCAD_scaffold_009035_01G000100.1"/>
    <property type="gene ID" value="TraesCAD_scaffold_009035_01G000100"/>
</dbReference>
<dbReference type="AlphaFoldDB" id="A0A3B6KGW9"/>
<dbReference type="Gene3D" id="3.30.40.10">
    <property type="entry name" value="Zinc/RING finger domain, C3HC4 (zinc finger)"/>
    <property type="match status" value="1"/>
</dbReference>
<accession>A0A3B6KGW9</accession>
<evidence type="ECO:0000256" key="4">
    <source>
        <dbReference type="PROSITE-ProRule" id="PRU00175"/>
    </source>
</evidence>
<dbReference type="PANTHER" id="PTHR45798:SF95">
    <property type="entry name" value="RING-TYPE DOMAIN-CONTAINING PROTEIN"/>
    <property type="match status" value="1"/>
</dbReference>
<dbReference type="STRING" id="4565.A0A3B6KGW9"/>
<dbReference type="GO" id="GO:0061630">
    <property type="term" value="F:ubiquitin protein ligase activity"/>
    <property type="evidence" value="ECO:0000318"/>
    <property type="project" value="GO_Central"/>
</dbReference>
<organism evidence="7">
    <name type="scientific">Triticum aestivum</name>
    <name type="common">Wheat</name>
    <dbReference type="NCBI Taxonomy" id="4565"/>
    <lineage>
        <taxon>Eukaryota</taxon>
        <taxon>Viridiplantae</taxon>
        <taxon>Streptophyta</taxon>
        <taxon>Embryophyta</taxon>
        <taxon>Tracheophyta</taxon>
        <taxon>Spermatophyta</taxon>
        <taxon>Magnoliopsida</taxon>
        <taxon>Liliopsida</taxon>
        <taxon>Poales</taxon>
        <taxon>Poaceae</taxon>
        <taxon>BOP clade</taxon>
        <taxon>Pooideae</taxon>
        <taxon>Triticodae</taxon>
        <taxon>Triticeae</taxon>
        <taxon>Triticinae</taxon>
        <taxon>Triticum</taxon>
    </lineage>
</organism>
<dbReference type="Gramene" id="TraesCS5A03G0409900.1">
    <property type="protein sequence ID" value="TraesCS5A03G0409900.1.CDS1"/>
    <property type="gene ID" value="TraesCS5A03G0409900"/>
</dbReference>